<dbReference type="OrthoDB" id="3668341at2759"/>
<dbReference type="GeneID" id="54413296"/>
<proteinExistence type="predicted"/>
<protein>
    <submittedName>
        <fullName evidence="2">Uncharacterized protein</fullName>
    </submittedName>
</protein>
<feature type="region of interest" description="Disordered" evidence="1">
    <location>
        <begin position="1"/>
        <end position="42"/>
    </location>
</feature>
<evidence type="ECO:0000313" key="3">
    <source>
        <dbReference type="Proteomes" id="UP000799771"/>
    </source>
</evidence>
<sequence>MADMACSFSSDWSNTPSDGSSRSNRNSSSSGSSFPSPDGVQTVANGQVQVTNPARTNFLKYFETAPPNFVGNAAVDLDKLGIVFQYANLFYVVYEKTPDPEAGTTSPTLERGWLHSPTIGTYLRQEWNSLPKEQVGKCGHGYCPTDNNRNGWWRVHSKMMQQVRTGCFIRAVQLDDEAMGRQRHGIEYARYLGSELARVVDALYGVKAVQQAALNREADALMSQFIVPEML</sequence>
<organism evidence="2 3">
    <name type="scientific">Dothidotthia symphoricarpi CBS 119687</name>
    <dbReference type="NCBI Taxonomy" id="1392245"/>
    <lineage>
        <taxon>Eukaryota</taxon>
        <taxon>Fungi</taxon>
        <taxon>Dikarya</taxon>
        <taxon>Ascomycota</taxon>
        <taxon>Pezizomycotina</taxon>
        <taxon>Dothideomycetes</taxon>
        <taxon>Pleosporomycetidae</taxon>
        <taxon>Pleosporales</taxon>
        <taxon>Dothidotthiaceae</taxon>
        <taxon>Dothidotthia</taxon>
    </lineage>
</organism>
<dbReference type="RefSeq" id="XP_033524221.1">
    <property type="nucleotide sequence ID" value="XM_033672864.1"/>
</dbReference>
<keyword evidence="3" id="KW-1185">Reference proteome</keyword>
<feature type="compositionally biased region" description="Low complexity" evidence="1">
    <location>
        <begin position="17"/>
        <end position="38"/>
    </location>
</feature>
<feature type="compositionally biased region" description="Polar residues" evidence="1">
    <location>
        <begin position="7"/>
        <end position="16"/>
    </location>
</feature>
<dbReference type="AlphaFoldDB" id="A0A6A6AFX1"/>
<dbReference type="EMBL" id="ML977505">
    <property type="protein sequence ID" value="KAF2129834.1"/>
    <property type="molecule type" value="Genomic_DNA"/>
</dbReference>
<reference evidence="2" key="1">
    <citation type="journal article" date="2020" name="Stud. Mycol.">
        <title>101 Dothideomycetes genomes: a test case for predicting lifestyles and emergence of pathogens.</title>
        <authorList>
            <person name="Haridas S."/>
            <person name="Albert R."/>
            <person name="Binder M."/>
            <person name="Bloem J."/>
            <person name="Labutti K."/>
            <person name="Salamov A."/>
            <person name="Andreopoulos B."/>
            <person name="Baker S."/>
            <person name="Barry K."/>
            <person name="Bills G."/>
            <person name="Bluhm B."/>
            <person name="Cannon C."/>
            <person name="Castanera R."/>
            <person name="Culley D."/>
            <person name="Daum C."/>
            <person name="Ezra D."/>
            <person name="Gonzalez J."/>
            <person name="Henrissat B."/>
            <person name="Kuo A."/>
            <person name="Liang C."/>
            <person name="Lipzen A."/>
            <person name="Lutzoni F."/>
            <person name="Magnuson J."/>
            <person name="Mondo S."/>
            <person name="Nolan M."/>
            <person name="Ohm R."/>
            <person name="Pangilinan J."/>
            <person name="Park H.-J."/>
            <person name="Ramirez L."/>
            <person name="Alfaro M."/>
            <person name="Sun H."/>
            <person name="Tritt A."/>
            <person name="Yoshinaga Y."/>
            <person name="Zwiers L.-H."/>
            <person name="Turgeon B."/>
            <person name="Goodwin S."/>
            <person name="Spatafora J."/>
            <person name="Crous P."/>
            <person name="Grigoriev I."/>
        </authorList>
    </citation>
    <scope>NUCLEOTIDE SEQUENCE</scope>
    <source>
        <strain evidence="2">CBS 119687</strain>
    </source>
</reference>
<dbReference type="Proteomes" id="UP000799771">
    <property type="component" value="Unassembled WGS sequence"/>
</dbReference>
<accession>A0A6A6AFX1</accession>
<evidence type="ECO:0000313" key="2">
    <source>
        <dbReference type="EMBL" id="KAF2129834.1"/>
    </source>
</evidence>
<gene>
    <name evidence="2" type="ORF">P153DRAFT_430935</name>
</gene>
<name>A0A6A6AFX1_9PLEO</name>
<evidence type="ECO:0000256" key="1">
    <source>
        <dbReference type="SAM" id="MobiDB-lite"/>
    </source>
</evidence>